<sequence length="314" mass="35951">MGLYESWIKRAIRAGHERSLRAGAFEFFYRPYIKSLQTLSDGLLEPIGDPIYELDWDVLIILDACRVDLMRELLTSTEYSYVRTRDSSTSVASMTPDWMERNFVPRYAPEMEDTVYVCGNPFSEQKLDADWFRELIEVWRYGWDDGTGTQPPRPVTDEAIRQGRAMDDGRLIVHYMQPHSPFLTDSPMEEGKSLDSWPVTPDGDVWTQLSYGELDANEVWTNYRENLELVMDELTLLLENLDADHAVVSSDHGNAIGEYGIYGHPGSMPFPFLREVPWIEVETTDSGTYCPDSRPDAVTDTDTRSRLESLGYVA</sequence>
<proteinExistence type="predicted"/>
<organism evidence="1 2">
    <name type="scientific">Haloarcula salina</name>
    <dbReference type="NCBI Taxonomy" id="1429914"/>
    <lineage>
        <taxon>Archaea</taxon>
        <taxon>Methanobacteriati</taxon>
        <taxon>Methanobacteriota</taxon>
        <taxon>Stenosarchaea group</taxon>
        <taxon>Halobacteria</taxon>
        <taxon>Halobacteriales</taxon>
        <taxon>Haloarculaceae</taxon>
        <taxon>Haloarcula</taxon>
    </lineage>
</organism>
<accession>A0AA41FYT0</accession>
<name>A0AA41FYT0_9EURY</name>
<comment type="caution">
    <text evidence="1">The sequence shown here is derived from an EMBL/GenBank/DDBJ whole genome shotgun (WGS) entry which is preliminary data.</text>
</comment>
<dbReference type="Proteomes" id="UP001166304">
    <property type="component" value="Unassembled WGS sequence"/>
</dbReference>
<protein>
    <recommendedName>
        <fullName evidence="3">Sulfatase N-terminal domain-containing protein</fullName>
    </recommendedName>
</protein>
<evidence type="ECO:0000313" key="2">
    <source>
        <dbReference type="Proteomes" id="UP001166304"/>
    </source>
</evidence>
<dbReference type="SUPFAM" id="SSF53649">
    <property type="entry name" value="Alkaline phosphatase-like"/>
    <property type="match status" value="1"/>
</dbReference>
<gene>
    <name evidence="1" type="ORF">KTS37_01260</name>
</gene>
<evidence type="ECO:0008006" key="3">
    <source>
        <dbReference type="Google" id="ProtNLM"/>
    </source>
</evidence>
<dbReference type="Gene3D" id="3.40.720.10">
    <property type="entry name" value="Alkaline Phosphatase, subunit A"/>
    <property type="match status" value="1"/>
</dbReference>
<reference evidence="1" key="1">
    <citation type="submission" date="2021-06" db="EMBL/GenBank/DDBJ databases">
        <title>New haloarchaea isolates fom saline soil.</title>
        <authorList>
            <person name="Duran-Viseras A."/>
            <person name="Sanchez-Porro C.S."/>
            <person name="Ventosa A."/>
        </authorList>
    </citation>
    <scope>NUCLEOTIDE SEQUENCE</scope>
    <source>
        <strain evidence="1">JCM 18369</strain>
    </source>
</reference>
<evidence type="ECO:0000313" key="1">
    <source>
        <dbReference type="EMBL" id="MBV0900404.1"/>
    </source>
</evidence>
<keyword evidence="2" id="KW-1185">Reference proteome</keyword>
<dbReference type="AlphaFoldDB" id="A0AA41FYT0"/>
<dbReference type="EMBL" id="JAHQXE010000001">
    <property type="protein sequence ID" value="MBV0900404.1"/>
    <property type="molecule type" value="Genomic_DNA"/>
</dbReference>
<dbReference type="RefSeq" id="WP_162412294.1">
    <property type="nucleotide sequence ID" value="NZ_JAHQXE010000001.1"/>
</dbReference>
<dbReference type="InterPro" id="IPR017850">
    <property type="entry name" value="Alkaline_phosphatase_core_sf"/>
</dbReference>